<dbReference type="GO" id="GO:0006886">
    <property type="term" value="P:intracellular protein transport"/>
    <property type="evidence" value="ECO:0007669"/>
    <property type="project" value="TreeGrafter"/>
</dbReference>
<dbReference type="Gene3D" id="1.10.8.270">
    <property type="entry name" value="putative rabgap domain of human tbc1 domain family member 14 like domains"/>
    <property type="match status" value="1"/>
</dbReference>
<dbReference type="PANTHER" id="PTHR22957">
    <property type="entry name" value="TBC1 DOMAIN FAMILY MEMBER GTPASE-ACTIVATING PROTEIN"/>
    <property type="match status" value="1"/>
</dbReference>
<dbReference type="Gene3D" id="1.10.472.80">
    <property type="entry name" value="Ypt/Rab-GAP domain of gyp1p, domain 3"/>
    <property type="match status" value="1"/>
</dbReference>
<dbReference type="InterPro" id="IPR035969">
    <property type="entry name" value="Rab-GAP_TBC_sf"/>
</dbReference>
<dbReference type="GO" id="GO:0005096">
    <property type="term" value="F:GTPase activator activity"/>
    <property type="evidence" value="ECO:0007669"/>
    <property type="project" value="TreeGrafter"/>
</dbReference>
<dbReference type="Proteomes" id="UP000078387">
    <property type="component" value="Unassembled WGS sequence"/>
</dbReference>
<dbReference type="PROSITE" id="PS50086">
    <property type="entry name" value="TBC_RABGAP"/>
    <property type="match status" value="1"/>
</dbReference>
<evidence type="ECO:0000259" key="1">
    <source>
        <dbReference type="PROSITE" id="PS50086"/>
    </source>
</evidence>
<dbReference type="Pfam" id="PF00566">
    <property type="entry name" value="RabGAP-TBC"/>
    <property type="match status" value="1"/>
</dbReference>
<dbReference type="SUPFAM" id="SSF47923">
    <property type="entry name" value="Ypt/Rab-GAP domain of gyp1p"/>
    <property type="match status" value="2"/>
</dbReference>
<dbReference type="VEuPathDB" id="AmoebaDB:EHI_040270"/>
<dbReference type="AlphaFoldDB" id="A0A5K1URG6"/>
<dbReference type="VEuPathDB" id="AmoebaDB:EHI5A_063060"/>
<dbReference type="OMA" id="FYHVFID"/>
<name>A0A5K1URG6_ENTHI</name>
<evidence type="ECO:0000313" key="2">
    <source>
        <dbReference type="EMBL" id="GAT95458.1"/>
    </source>
</evidence>
<evidence type="ECO:0000313" key="3">
    <source>
        <dbReference type="Proteomes" id="UP000078387"/>
    </source>
</evidence>
<dbReference type="VEuPathDB" id="AmoebaDB:EHI8A_127560"/>
<dbReference type="VEuPathDB" id="AmoebaDB:EHI7A_143870"/>
<dbReference type="InterPro" id="IPR000195">
    <property type="entry name" value="Rab-GAP-TBC_dom"/>
</dbReference>
<comment type="caution">
    <text evidence="2">The sequence shown here is derived from an EMBL/GenBank/DDBJ whole genome shotgun (WGS) entry which is preliminary data.</text>
</comment>
<sequence length="338" mass="39658">MSKEVYEYYCIIEEPVVDIEALRVKVMKNGIPNNNKLRAKIWKLLLRYYRAEQKTWVSSEETYLMIYRKQKEMYYEEKKKEGEEKQDEKEMKNKKLARIIDKDLARTNDGENKEEYNNALRRVLNILSNMQGGIPYVQGLNIIANVFYHVFLDASDAATKEFAEVSTLFCMYNLLTNIRDWFDSTKDMTNTGIRAAMGRVMYCVKQKNQRLANTINTLIDPSYYLFRWLTLLGASELPMDVTIKMWDKMFCEIRGMRYLFAFLASMILEIECLIGNFELTLNLLQHYPIKDFDRIDLTARVILRDVMRVNPARIDLNEKPVGSIHPLPSSISSLHDSP</sequence>
<proteinExistence type="predicted"/>
<dbReference type="VEuPathDB" id="AmoebaDB:KM1_021780"/>
<protein>
    <submittedName>
        <fullName evidence="2">Tbc domain containing protein</fullName>
    </submittedName>
</protein>
<gene>
    <name evidence="2" type="ORF">CL6EHI_040270</name>
</gene>
<dbReference type="EMBL" id="BDEQ01000001">
    <property type="protein sequence ID" value="GAT95458.1"/>
    <property type="molecule type" value="Genomic_DNA"/>
</dbReference>
<reference evidence="2 3" key="1">
    <citation type="submission" date="2016-05" db="EMBL/GenBank/DDBJ databases">
        <title>First whole genome sequencing of Entamoeba histolytica HM1:IMSS-clone-6.</title>
        <authorList>
            <person name="Mukherjee Avik.K."/>
            <person name="Izumyama S."/>
            <person name="Nakada-Tsukui K."/>
            <person name="Nozaki T."/>
        </authorList>
    </citation>
    <scope>NUCLEOTIDE SEQUENCE [LARGE SCALE GENOMIC DNA]</scope>
    <source>
        <strain evidence="2 3">HM1:IMSS clone 6</strain>
    </source>
</reference>
<dbReference type="PANTHER" id="PTHR22957:SF27">
    <property type="entry name" value="TBC1 DOMAIN FAMILY MEMBER 13"/>
    <property type="match status" value="1"/>
</dbReference>
<dbReference type="FunFam" id="1.10.472.80:FF:000111">
    <property type="entry name" value="TBC domain containing protein"/>
    <property type="match status" value="1"/>
</dbReference>
<dbReference type="FunFam" id="1.10.8.270:FF:000088">
    <property type="entry name" value="TBC domain containing protein"/>
    <property type="match status" value="1"/>
</dbReference>
<dbReference type="SMART" id="SM00164">
    <property type="entry name" value="TBC"/>
    <property type="match status" value="1"/>
</dbReference>
<organism evidence="2 3">
    <name type="scientific">Entamoeba histolytica</name>
    <dbReference type="NCBI Taxonomy" id="5759"/>
    <lineage>
        <taxon>Eukaryota</taxon>
        <taxon>Amoebozoa</taxon>
        <taxon>Evosea</taxon>
        <taxon>Archamoebae</taxon>
        <taxon>Mastigamoebida</taxon>
        <taxon>Entamoebidae</taxon>
        <taxon>Entamoeba</taxon>
    </lineage>
</organism>
<accession>A0A5K1URG6</accession>
<feature type="domain" description="Rab-GAP TBC" evidence="1">
    <location>
        <begin position="32"/>
        <end position="253"/>
    </location>
</feature>